<feature type="domain" description="Major facilitator superfamily (MFS) profile" evidence="8">
    <location>
        <begin position="90"/>
        <end position="295"/>
    </location>
</feature>
<evidence type="ECO:0000256" key="2">
    <source>
        <dbReference type="ARBA" id="ARBA00022448"/>
    </source>
</evidence>
<dbReference type="GO" id="GO:0140115">
    <property type="term" value="P:export across plasma membrane"/>
    <property type="evidence" value="ECO:0007669"/>
    <property type="project" value="UniProtKB-ARBA"/>
</dbReference>
<feature type="transmembrane region" description="Helical" evidence="7">
    <location>
        <begin position="217"/>
        <end position="239"/>
    </location>
</feature>
<reference evidence="9" key="2">
    <citation type="submission" date="2024-10" db="UniProtKB">
        <authorList>
            <consortium name="EnsemblProtists"/>
        </authorList>
    </citation>
    <scope>IDENTIFICATION</scope>
</reference>
<dbReference type="PROSITE" id="PS00216">
    <property type="entry name" value="SUGAR_TRANSPORT_1"/>
    <property type="match status" value="1"/>
</dbReference>
<keyword evidence="5 7" id="KW-0472">Membrane</keyword>
<dbReference type="GeneID" id="17254270"/>
<evidence type="ECO:0000256" key="7">
    <source>
        <dbReference type="SAM" id="Phobius"/>
    </source>
</evidence>
<dbReference type="eggNOG" id="KOG0255">
    <property type="taxonomic scope" value="Eukaryota"/>
</dbReference>
<evidence type="ECO:0000313" key="10">
    <source>
        <dbReference type="Proteomes" id="UP000013827"/>
    </source>
</evidence>
<keyword evidence="10" id="KW-1185">Reference proteome</keyword>
<sequence>MSASAASSARVALLAEASRRSEVPGAGSPAFPGVTPPLRLAVEPSSDRRSLVSDGQSLAPGPLEGDANGAAASAACKPPPPSAPLLHAGHYVVLLLLNCIGAFSSDCYIPNLSDVVDDLKATDQEVSLTIQVNWYMLGFATPIVGYLSDVYGRKVVICSTLLVYVVGAVGSALAPTIGWLLAARCVQGVGESVSIITSAIIRDVVDDKQRRMRVQAYFTTMRPLMLLGGPSVGGFIGTAFGWRNLMKGLSCWGGLTILLMYFIPESNAALRRMYSNVDFVGLTVAAAINMGAARD</sequence>
<evidence type="ECO:0000256" key="4">
    <source>
        <dbReference type="ARBA" id="ARBA00022989"/>
    </source>
</evidence>
<keyword evidence="3 7" id="KW-0812">Transmembrane</keyword>
<dbReference type="InterPro" id="IPR005829">
    <property type="entry name" value="Sugar_transporter_CS"/>
</dbReference>
<feature type="transmembrane region" description="Helical" evidence="7">
    <location>
        <begin position="161"/>
        <end position="182"/>
    </location>
</feature>
<dbReference type="Gene3D" id="1.20.1720.10">
    <property type="entry name" value="Multidrug resistance protein D"/>
    <property type="match status" value="1"/>
</dbReference>
<dbReference type="GO" id="GO:0042908">
    <property type="term" value="P:xenobiotic transport"/>
    <property type="evidence" value="ECO:0007669"/>
    <property type="project" value="UniProtKB-ARBA"/>
</dbReference>
<protein>
    <recommendedName>
        <fullName evidence="8">Major facilitator superfamily (MFS) profile domain-containing protein</fullName>
    </recommendedName>
</protein>
<dbReference type="InterPro" id="IPR036259">
    <property type="entry name" value="MFS_trans_sf"/>
</dbReference>
<proteinExistence type="predicted"/>
<dbReference type="PaxDb" id="2903-EOD08124"/>
<evidence type="ECO:0000259" key="8">
    <source>
        <dbReference type="PROSITE" id="PS50850"/>
    </source>
</evidence>
<dbReference type="RefSeq" id="XP_005760553.1">
    <property type="nucleotide sequence ID" value="XM_005760496.1"/>
</dbReference>
<name>A0A0D3IA39_EMIH1</name>
<evidence type="ECO:0000256" key="3">
    <source>
        <dbReference type="ARBA" id="ARBA00022692"/>
    </source>
</evidence>
<keyword evidence="4 7" id="KW-1133">Transmembrane helix</keyword>
<evidence type="ECO:0000256" key="5">
    <source>
        <dbReference type="ARBA" id="ARBA00023136"/>
    </source>
</evidence>
<dbReference type="PANTHER" id="PTHR23502">
    <property type="entry name" value="MAJOR FACILITATOR SUPERFAMILY"/>
    <property type="match status" value="1"/>
</dbReference>
<dbReference type="AlphaFoldDB" id="A0A0D3IA39"/>
<dbReference type="PROSITE" id="PS50850">
    <property type="entry name" value="MFS"/>
    <property type="match status" value="1"/>
</dbReference>
<dbReference type="SUPFAM" id="SSF103473">
    <property type="entry name" value="MFS general substrate transporter"/>
    <property type="match status" value="1"/>
</dbReference>
<dbReference type="Pfam" id="PF07690">
    <property type="entry name" value="MFS_1"/>
    <property type="match status" value="1"/>
</dbReference>
<dbReference type="Proteomes" id="UP000013827">
    <property type="component" value="Unassembled WGS sequence"/>
</dbReference>
<dbReference type="HOGENOM" id="CLU_944710_0_0_1"/>
<evidence type="ECO:0000313" key="9">
    <source>
        <dbReference type="EnsemblProtists" id="EOD08124"/>
    </source>
</evidence>
<feature type="transmembrane region" description="Helical" evidence="7">
    <location>
        <begin position="245"/>
        <end position="263"/>
    </location>
</feature>
<dbReference type="KEGG" id="ehx:EMIHUDRAFT_217672"/>
<dbReference type="InterPro" id="IPR020846">
    <property type="entry name" value="MFS_dom"/>
</dbReference>
<comment type="subcellular location">
    <subcellularLocation>
        <location evidence="1">Membrane</location>
        <topology evidence="1">Multi-pass membrane protein</topology>
    </subcellularLocation>
</comment>
<dbReference type="GO" id="GO:0005886">
    <property type="term" value="C:plasma membrane"/>
    <property type="evidence" value="ECO:0007669"/>
    <property type="project" value="TreeGrafter"/>
</dbReference>
<feature type="region of interest" description="Disordered" evidence="6">
    <location>
        <begin position="18"/>
        <end position="63"/>
    </location>
</feature>
<keyword evidence="2" id="KW-0813">Transport</keyword>
<dbReference type="GO" id="GO:0022857">
    <property type="term" value="F:transmembrane transporter activity"/>
    <property type="evidence" value="ECO:0007669"/>
    <property type="project" value="InterPro"/>
</dbReference>
<dbReference type="EnsemblProtists" id="EOD08124">
    <property type="protein sequence ID" value="EOD08124"/>
    <property type="gene ID" value="EMIHUDRAFT_217672"/>
</dbReference>
<reference evidence="10" key="1">
    <citation type="journal article" date="2013" name="Nature">
        <title>Pan genome of the phytoplankton Emiliania underpins its global distribution.</title>
        <authorList>
            <person name="Read B.A."/>
            <person name="Kegel J."/>
            <person name="Klute M.J."/>
            <person name="Kuo A."/>
            <person name="Lefebvre S.C."/>
            <person name="Maumus F."/>
            <person name="Mayer C."/>
            <person name="Miller J."/>
            <person name="Monier A."/>
            <person name="Salamov A."/>
            <person name="Young J."/>
            <person name="Aguilar M."/>
            <person name="Claverie J.M."/>
            <person name="Frickenhaus S."/>
            <person name="Gonzalez K."/>
            <person name="Herman E.K."/>
            <person name="Lin Y.C."/>
            <person name="Napier J."/>
            <person name="Ogata H."/>
            <person name="Sarno A.F."/>
            <person name="Shmutz J."/>
            <person name="Schroeder D."/>
            <person name="de Vargas C."/>
            <person name="Verret F."/>
            <person name="von Dassow P."/>
            <person name="Valentin K."/>
            <person name="Van de Peer Y."/>
            <person name="Wheeler G."/>
            <person name="Dacks J.B."/>
            <person name="Delwiche C.F."/>
            <person name="Dyhrman S.T."/>
            <person name="Glockner G."/>
            <person name="John U."/>
            <person name="Richards T."/>
            <person name="Worden A.Z."/>
            <person name="Zhang X."/>
            <person name="Grigoriev I.V."/>
            <person name="Allen A.E."/>
            <person name="Bidle K."/>
            <person name="Borodovsky M."/>
            <person name="Bowler C."/>
            <person name="Brownlee C."/>
            <person name="Cock J.M."/>
            <person name="Elias M."/>
            <person name="Gladyshev V.N."/>
            <person name="Groth M."/>
            <person name="Guda C."/>
            <person name="Hadaegh A."/>
            <person name="Iglesias-Rodriguez M.D."/>
            <person name="Jenkins J."/>
            <person name="Jones B.M."/>
            <person name="Lawson T."/>
            <person name="Leese F."/>
            <person name="Lindquist E."/>
            <person name="Lobanov A."/>
            <person name="Lomsadze A."/>
            <person name="Malik S.B."/>
            <person name="Marsh M.E."/>
            <person name="Mackinder L."/>
            <person name="Mock T."/>
            <person name="Mueller-Roeber B."/>
            <person name="Pagarete A."/>
            <person name="Parker M."/>
            <person name="Probert I."/>
            <person name="Quesneville H."/>
            <person name="Raines C."/>
            <person name="Rensing S.A."/>
            <person name="Riano-Pachon D.M."/>
            <person name="Richier S."/>
            <person name="Rokitta S."/>
            <person name="Shiraiwa Y."/>
            <person name="Soanes D.M."/>
            <person name="van der Giezen M."/>
            <person name="Wahlund T.M."/>
            <person name="Williams B."/>
            <person name="Wilson W."/>
            <person name="Wolfe G."/>
            <person name="Wurch L.L."/>
        </authorList>
    </citation>
    <scope>NUCLEOTIDE SEQUENCE</scope>
</reference>
<organism evidence="9 10">
    <name type="scientific">Emiliania huxleyi (strain CCMP1516)</name>
    <dbReference type="NCBI Taxonomy" id="280463"/>
    <lineage>
        <taxon>Eukaryota</taxon>
        <taxon>Haptista</taxon>
        <taxon>Haptophyta</taxon>
        <taxon>Prymnesiophyceae</taxon>
        <taxon>Isochrysidales</taxon>
        <taxon>Noelaerhabdaceae</taxon>
        <taxon>Emiliania</taxon>
    </lineage>
</organism>
<evidence type="ECO:0000256" key="6">
    <source>
        <dbReference type="SAM" id="MobiDB-lite"/>
    </source>
</evidence>
<dbReference type="InterPro" id="IPR011701">
    <property type="entry name" value="MFS"/>
</dbReference>
<dbReference type="STRING" id="2903.R1DHD3"/>
<dbReference type="PANTHER" id="PTHR23502:SF132">
    <property type="entry name" value="POLYAMINE TRANSPORTER 2-RELATED"/>
    <property type="match status" value="1"/>
</dbReference>
<accession>A0A0D3IA39</accession>
<evidence type="ECO:0000256" key="1">
    <source>
        <dbReference type="ARBA" id="ARBA00004141"/>
    </source>
</evidence>